<feature type="domain" description="HAT C-terminal dimerisation" evidence="7">
    <location>
        <begin position="260"/>
        <end position="315"/>
    </location>
</feature>
<evidence type="ECO:0000256" key="1">
    <source>
        <dbReference type="ARBA" id="ARBA00004123"/>
    </source>
</evidence>
<dbReference type="GO" id="GO:0005634">
    <property type="term" value="C:nucleus"/>
    <property type="evidence" value="ECO:0007669"/>
    <property type="project" value="UniProtKB-SubCell"/>
</dbReference>
<evidence type="ECO:0000259" key="7">
    <source>
        <dbReference type="Pfam" id="PF05699"/>
    </source>
</evidence>
<proteinExistence type="predicted"/>
<keyword evidence="9" id="KW-1185">Reference proteome</keyword>
<dbReference type="Pfam" id="PF05699">
    <property type="entry name" value="Dimer_Tnp_hAT"/>
    <property type="match status" value="1"/>
</dbReference>
<dbReference type="InterPro" id="IPR008906">
    <property type="entry name" value="HATC_C_dom"/>
</dbReference>
<sequence>SKYKEANETFGVEKYIPCIVHTINLIVTNTIEKCTTLNDIIVKIRKIVKYIKNSVNLSDELRKLQKDQGLPDGKILKLVLDVKTRWNSLLYMIERFLNIFRIISVIILDKSTAPDFVTAHELNTIREIKMLLQPFEDLTKKVSDDKFSIMTNILFELNKRFKDLEIFYNFPLSTLLDPRFKNLHFKDPTRCHTATEKIKNVLISKENSPNNDLNEPPAPAQSLSVSSELPPVPPSFDLWTYLEAVANVQISQRTTPMYQELYDYLAKPVIDIKTDPLYAWEEMKTMYPNLYIIAREKLSIIATSVPSERLFPKLVILYHKPVTD</sequence>
<evidence type="ECO:0000256" key="4">
    <source>
        <dbReference type="ARBA" id="ARBA00022833"/>
    </source>
</evidence>
<feature type="non-terminal residue" evidence="8">
    <location>
        <position position="324"/>
    </location>
</feature>
<reference evidence="8 9" key="1">
    <citation type="submission" date="2019-08" db="EMBL/GenBank/DDBJ databases">
        <title>Whole genome of Aphis craccivora.</title>
        <authorList>
            <person name="Voronova N.V."/>
            <person name="Shulinski R.S."/>
            <person name="Bandarenka Y.V."/>
            <person name="Zhorov D.G."/>
            <person name="Warner D."/>
        </authorList>
    </citation>
    <scope>NUCLEOTIDE SEQUENCE [LARGE SCALE GENOMIC DNA]</scope>
    <source>
        <strain evidence="8">180601</strain>
        <tissue evidence="8">Whole Body</tissue>
    </source>
</reference>
<evidence type="ECO:0000313" key="9">
    <source>
        <dbReference type="Proteomes" id="UP000478052"/>
    </source>
</evidence>
<evidence type="ECO:0000313" key="8">
    <source>
        <dbReference type="EMBL" id="KAF0748319.1"/>
    </source>
</evidence>
<feature type="region of interest" description="Disordered" evidence="6">
    <location>
        <begin position="206"/>
        <end position="228"/>
    </location>
</feature>
<evidence type="ECO:0000256" key="5">
    <source>
        <dbReference type="ARBA" id="ARBA00023242"/>
    </source>
</evidence>
<evidence type="ECO:0000256" key="6">
    <source>
        <dbReference type="SAM" id="MobiDB-lite"/>
    </source>
</evidence>
<name>A0A6G0Y3H0_APHCR</name>
<dbReference type="OrthoDB" id="8124016at2759"/>
<dbReference type="GO" id="GO:0008270">
    <property type="term" value="F:zinc ion binding"/>
    <property type="evidence" value="ECO:0007669"/>
    <property type="project" value="UniProtKB-KW"/>
</dbReference>
<keyword evidence="4" id="KW-0862">Zinc</keyword>
<evidence type="ECO:0000256" key="2">
    <source>
        <dbReference type="ARBA" id="ARBA00022723"/>
    </source>
</evidence>
<keyword evidence="3" id="KW-0863">Zinc-finger</keyword>
<comment type="caution">
    <text evidence="8">The sequence shown here is derived from an EMBL/GenBank/DDBJ whole genome shotgun (WGS) entry which is preliminary data.</text>
</comment>
<evidence type="ECO:0000256" key="3">
    <source>
        <dbReference type="ARBA" id="ARBA00022771"/>
    </source>
</evidence>
<keyword evidence="2" id="KW-0479">Metal-binding</keyword>
<dbReference type="SUPFAM" id="SSF53098">
    <property type="entry name" value="Ribonuclease H-like"/>
    <property type="match status" value="1"/>
</dbReference>
<dbReference type="InterPro" id="IPR012337">
    <property type="entry name" value="RNaseH-like_sf"/>
</dbReference>
<dbReference type="PANTHER" id="PTHR46481:SF10">
    <property type="entry name" value="ZINC FINGER BED DOMAIN-CONTAINING PROTEIN 39"/>
    <property type="match status" value="1"/>
</dbReference>
<dbReference type="InterPro" id="IPR052035">
    <property type="entry name" value="ZnF_BED_domain_contain"/>
</dbReference>
<feature type="non-terminal residue" evidence="8">
    <location>
        <position position="1"/>
    </location>
</feature>
<dbReference type="AlphaFoldDB" id="A0A6G0Y3H0"/>
<dbReference type="EMBL" id="VUJU01006529">
    <property type="protein sequence ID" value="KAF0748319.1"/>
    <property type="molecule type" value="Genomic_DNA"/>
</dbReference>
<accession>A0A6G0Y3H0</accession>
<protein>
    <submittedName>
        <fullName evidence="8">Zinc finger BED domain-containing protein 4-like</fullName>
    </submittedName>
</protein>
<organism evidence="8 9">
    <name type="scientific">Aphis craccivora</name>
    <name type="common">Cowpea aphid</name>
    <dbReference type="NCBI Taxonomy" id="307492"/>
    <lineage>
        <taxon>Eukaryota</taxon>
        <taxon>Metazoa</taxon>
        <taxon>Ecdysozoa</taxon>
        <taxon>Arthropoda</taxon>
        <taxon>Hexapoda</taxon>
        <taxon>Insecta</taxon>
        <taxon>Pterygota</taxon>
        <taxon>Neoptera</taxon>
        <taxon>Paraneoptera</taxon>
        <taxon>Hemiptera</taxon>
        <taxon>Sternorrhyncha</taxon>
        <taxon>Aphidomorpha</taxon>
        <taxon>Aphidoidea</taxon>
        <taxon>Aphididae</taxon>
        <taxon>Aphidini</taxon>
        <taxon>Aphis</taxon>
        <taxon>Aphis</taxon>
    </lineage>
</organism>
<dbReference type="PANTHER" id="PTHR46481">
    <property type="entry name" value="ZINC FINGER BED DOMAIN-CONTAINING PROTEIN 4"/>
    <property type="match status" value="1"/>
</dbReference>
<comment type="subcellular location">
    <subcellularLocation>
        <location evidence="1">Nucleus</location>
    </subcellularLocation>
</comment>
<dbReference type="GO" id="GO:0046983">
    <property type="term" value="F:protein dimerization activity"/>
    <property type="evidence" value="ECO:0007669"/>
    <property type="project" value="InterPro"/>
</dbReference>
<dbReference type="Proteomes" id="UP000478052">
    <property type="component" value="Unassembled WGS sequence"/>
</dbReference>
<gene>
    <name evidence="8" type="ORF">FWK35_00023841</name>
</gene>
<keyword evidence="5" id="KW-0539">Nucleus</keyword>